<dbReference type="KEGG" id="prag:EKN56_13585"/>
<dbReference type="Pfam" id="PF06528">
    <property type="entry name" value="Phage_P2_GpE"/>
    <property type="match status" value="1"/>
</dbReference>
<gene>
    <name evidence="1" type="ORF">EKN56_13585</name>
</gene>
<evidence type="ECO:0000313" key="1">
    <source>
        <dbReference type="EMBL" id="QBH97339.1"/>
    </source>
</evidence>
<organism evidence="1 2">
    <name type="scientific">Limnobaculum zhutongyuii</name>
    <dbReference type="NCBI Taxonomy" id="2498113"/>
    <lineage>
        <taxon>Bacteria</taxon>
        <taxon>Pseudomonadati</taxon>
        <taxon>Pseudomonadota</taxon>
        <taxon>Gammaproteobacteria</taxon>
        <taxon>Enterobacterales</taxon>
        <taxon>Budviciaceae</taxon>
        <taxon>Limnobaculum</taxon>
    </lineage>
</organism>
<dbReference type="OrthoDB" id="8566531at2"/>
<dbReference type="EMBL" id="CP034752">
    <property type="protein sequence ID" value="QBH97339.1"/>
    <property type="molecule type" value="Genomic_DNA"/>
</dbReference>
<dbReference type="AlphaFoldDB" id="A0A411WM70"/>
<proteinExistence type="predicted"/>
<accession>A0A411WM70</accession>
<reference evidence="1 2" key="1">
    <citation type="submission" date="2019-03" db="EMBL/GenBank/DDBJ databases">
        <title>Pragia sp. nov. isolated from the gut tract of Carduelis flavirostris.</title>
        <authorList>
            <person name="Ge Y."/>
        </authorList>
    </citation>
    <scope>NUCLEOTIDE SEQUENCE [LARGE SCALE GENOMIC DNA]</scope>
    <source>
        <strain evidence="1 2">CF-458</strain>
    </source>
</reference>
<dbReference type="InterPro" id="IPR009493">
    <property type="entry name" value="P2_GpE"/>
</dbReference>
<evidence type="ECO:0000313" key="2">
    <source>
        <dbReference type="Proteomes" id="UP000293154"/>
    </source>
</evidence>
<protein>
    <submittedName>
        <fullName evidence="1">GpE family phage tail protein</fullName>
    </submittedName>
</protein>
<sequence>MADIAVIFHWRPADMDAMTASELLSWREQAAVRSGNTS</sequence>
<dbReference type="Proteomes" id="UP000293154">
    <property type="component" value="Chromosome"/>
</dbReference>
<keyword evidence="2" id="KW-1185">Reference proteome</keyword>
<name>A0A411WM70_9GAMM</name>